<evidence type="ECO:0000313" key="1">
    <source>
        <dbReference type="EMBL" id="KAH7990979.1"/>
    </source>
</evidence>
<gene>
    <name evidence="1" type="ORF">K3G42_013527</name>
</gene>
<sequence length="70" mass="7771">MKREDTPGERKAADQTMQFNEVLGKRRACSPNSGSECPLENKKSRSESPKVDENIVALMMDENIIGLSSD</sequence>
<proteinExistence type="predicted"/>
<accession>A0ACB8EEN6</accession>
<dbReference type="EMBL" id="CM037629">
    <property type="protein sequence ID" value="KAH7990979.1"/>
    <property type="molecule type" value="Genomic_DNA"/>
</dbReference>
<reference evidence="1" key="1">
    <citation type="submission" date="2021-08" db="EMBL/GenBank/DDBJ databases">
        <title>The first chromosome-level gecko genome reveals the dynamic sex chromosomes of Neotropical dwarf geckos (Sphaerodactylidae: Sphaerodactylus).</title>
        <authorList>
            <person name="Pinto B.J."/>
            <person name="Keating S.E."/>
            <person name="Gamble T."/>
        </authorList>
    </citation>
    <scope>NUCLEOTIDE SEQUENCE</scope>
    <source>
        <strain evidence="1">TG3544</strain>
    </source>
</reference>
<dbReference type="Proteomes" id="UP000827872">
    <property type="component" value="Linkage Group LG16"/>
</dbReference>
<evidence type="ECO:0000313" key="2">
    <source>
        <dbReference type="Proteomes" id="UP000827872"/>
    </source>
</evidence>
<name>A0ACB8EEN6_9SAUR</name>
<keyword evidence="2" id="KW-1185">Reference proteome</keyword>
<comment type="caution">
    <text evidence="1">The sequence shown here is derived from an EMBL/GenBank/DDBJ whole genome shotgun (WGS) entry which is preliminary data.</text>
</comment>
<protein>
    <submittedName>
        <fullName evidence="1">Uncharacterized protein</fullName>
    </submittedName>
</protein>
<organism evidence="1 2">
    <name type="scientific">Sphaerodactylus townsendi</name>
    <dbReference type="NCBI Taxonomy" id="933632"/>
    <lineage>
        <taxon>Eukaryota</taxon>
        <taxon>Metazoa</taxon>
        <taxon>Chordata</taxon>
        <taxon>Craniata</taxon>
        <taxon>Vertebrata</taxon>
        <taxon>Euteleostomi</taxon>
        <taxon>Lepidosauria</taxon>
        <taxon>Squamata</taxon>
        <taxon>Bifurcata</taxon>
        <taxon>Gekkota</taxon>
        <taxon>Sphaerodactylidae</taxon>
        <taxon>Sphaerodactylus</taxon>
    </lineage>
</organism>